<evidence type="ECO:0000313" key="2">
    <source>
        <dbReference type="Proteomes" id="UP001595191"/>
    </source>
</evidence>
<gene>
    <name evidence="1" type="ORF">ACEZ3G_04700</name>
</gene>
<dbReference type="Proteomes" id="UP001595191">
    <property type="component" value="Unassembled WGS sequence"/>
</dbReference>
<protein>
    <submittedName>
        <fullName evidence="1">Pentapeptide repeat-containing protein</fullName>
    </submittedName>
</protein>
<evidence type="ECO:0000313" key="1">
    <source>
        <dbReference type="EMBL" id="MFH6602765.1"/>
    </source>
</evidence>
<proteinExistence type="predicted"/>
<keyword evidence="2" id="KW-1185">Reference proteome</keyword>
<dbReference type="EMBL" id="JBHFPV010000001">
    <property type="protein sequence ID" value="MFH6602765.1"/>
    <property type="molecule type" value="Genomic_DNA"/>
</dbReference>
<accession>A0ACC7LHT4</accession>
<comment type="caution">
    <text evidence="1">The sequence shown here is derived from an EMBL/GenBank/DDBJ whole genome shotgun (WGS) entry which is preliminary data.</text>
</comment>
<reference evidence="1" key="1">
    <citation type="submission" date="2024-09" db="EMBL/GenBank/DDBJ databases">
        <authorList>
            <person name="Liu J."/>
        </authorList>
    </citation>
    <scope>NUCLEOTIDE SEQUENCE</scope>
    <source>
        <strain evidence="1">NBU2967</strain>
    </source>
</reference>
<name>A0ACC7LHT4_9FLAO</name>
<organism evidence="1 2">
    <name type="scientific">Meishania litoralis</name>
    <dbReference type="NCBI Taxonomy" id="3434685"/>
    <lineage>
        <taxon>Bacteria</taxon>
        <taxon>Pseudomonadati</taxon>
        <taxon>Bacteroidota</taxon>
        <taxon>Flavobacteriia</taxon>
        <taxon>Flavobacteriales</taxon>
        <taxon>Flavobacteriaceae</taxon>
        <taxon>Meishania</taxon>
    </lineage>
</organism>
<sequence length="190" mass="21943">MGLNFVGDKTFRGQNFTKVRLPKAEYENCIFEGCDFSNSYLDNQNFLECEFIDCNLSNANIANTTFNEVLFSSCKMIGLKFETLNDFLIAFRFKDCTMNLSSFYQMELKNQRFEHCKLIQTDFVESDLTASVFDACDLQNARFEDSNLEKVDFRTSLNIGLNPNKNHIKKAKFSKDNVLGLLNDFDIIVE</sequence>